<evidence type="ECO:0000256" key="5">
    <source>
        <dbReference type="ARBA" id="ARBA00022989"/>
    </source>
</evidence>
<keyword evidence="5 7" id="KW-1133">Transmembrane helix</keyword>
<comment type="similarity">
    <text evidence="2">Belongs to the SLC13A/DASS transporter (TC 2.A.47) family. NADC subfamily.</text>
</comment>
<keyword evidence="6 7" id="KW-0472">Membrane</keyword>
<feature type="transmembrane region" description="Helical" evidence="7">
    <location>
        <begin position="170"/>
        <end position="192"/>
    </location>
</feature>
<feature type="transmembrane region" description="Helical" evidence="7">
    <location>
        <begin position="323"/>
        <end position="341"/>
    </location>
</feature>
<evidence type="ECO:0000256" key="1">
    <source>
        <dbReference type="ARBA" id="ARBA00004141"/>
    </source>
</evidence>
<dbReference type="GeneID" id="15142119"/>
<name>C9A823_ENTCA</name>
<evidence type="ECO:0000256" key="4">
    <source>
        <dbReference type="ARBA" id="ARBA00022692"/>
    </source>
</evidence>
<dbReference type="GO" id="GO:0005886">
    <property type="term" value="C:plasma membrane"/>
    <property type="evidence" value="ECO:0007669"/>
    <property type="project" value="TreeGrafter"/>
</dbReference>
<dbReference type="Proteomes" id="UP000012675">
    <property type="component" value="Chromosome"/>
</dbReference>
<protein>
    <submittedName>
        <fullName evidence="9">Divalent anion:Na+ symporter (DASS) family transporter</fullName>
    </submittedName>
</protein>
<feature type="transmembrane region" description="Helical" evidence="7">
    <location>
        <begin position="79"/>
        <end position="98"/>
    </location>
</feature>
<feature type="domain" description="Citrate transporter-like" evidence="8">
    <location>
        <begin position="44"/>
        <end position="413"/>
    </location>
</feature>
<evidence type="ECO:0000313" key="10">
    <source>
        <dbReference type="Proteomes" id="UP000012675"/>
    </source>
</evidence>
<evidence type="ECO:0000256" key="6">
    <source>
        <dbReference type="ARBA" id="ARBA00023136"/>
    </source>
</evidence>
<dbReference type="EMBL" id="CP004856">
    <property type="protein sequence ID" value="EEV38634.1"/>
    <property type="molecule type" value="Genomic_DNA"/>
</dbReference>
<feature type="transmembrane region" description="Helical" evidence="7">
    <location>
        <begin position="36"/>
        <end position="59"/>
    </location>
</feature>
<keyword evidence="4 7" id="KW-0812">Transmembrane</keyword>
<feature type="transmembrane region" description="Helical" evidence="7">
    <location>
        <begin position="405"/>
        <end position="423"/>
    </location>
</feature>
<dbReference type="PANTHER" id="PTHR10283:SF82">
    <property type="entry name" value="SOLUTE CARRIER FAMILY 13 MEMBER 2"/>
    <property type="match status" value="1"/>
</dbReference>
<evidence type="ECO:0000256" key="3">
    <source>
        <dbReference type="ARBA" id="ARBA00022448"/>
    </source>
</evidence>
<feature type="transmembrane region" description="Helical" evidence="7">
    <location>
        <begin position="110"/>
        <end position="132"/>
    </location>
</feature>
<keyword evidence="10" id="KW-1185">Reference proteome</keyword>
<dbReference type="eggNOG" id="COG0471">
    <property type="taxonomic scope" value="Bacteria"/>
</dbReference>
<dbReference type="PANTHER" id="PTHR10283">
    <property type="entry name" value="SOLUTE CARRIER FAMILY 13 MEMBER"/>
    <property type="match status" value="1"/>
</dbReference>
<feature type="transmembrane region" description="Helical" evidence="7">
    <location>
        <begin position="353"/>
        <end position="372"/>
    </location>
</feature>
<feature type="transmembrane region" description="Helical" evidence="7">
    <location>
        <begin position="6"/>
        <end position="24"/>
    </location>
</feature>
<evidence type="ECO:0000256" key="7">
    <source>
        <dbReference type="SAM" id="Phobius"/>
    </source>
</evidence>
<proteinExistence type="inferred from homology"/>
<comment type="subcellular location">
    <subcellularLocation>
        <location evidence="1">Membrane</location>
        <topology evidence="1">Multi-pass membrane protein</topology>
    </subcellularLocation>
</comment>
<sequence length="476" mass="51699">MSTVKRISFILLGPIILIISIIFLSDLLTQSGAQAIGVLLWMVFWWVSMPVHMAITALLPIMVNSLLNIVPMTSLTAQYASESIILILGSSLLTLPWASTGLDKRVALKILSTIGPTMPSQIIVWLFTSMMISTVLPNVAVCALYTPIAVSMLSAAGIDDIKKSEQAVPILLAVGWGIGLGGVGTPLGGAMNIAAVSFLEEFTASEFMYIDWIIRIGPFFILLAFLSLLIMLLLYGKLSPLQGSKEYFLKSYHELGEMERDEKICGGLFLLALAGTFARPMYAEIFPGLAPAYIFLLFGSLAFFINAVDKKPLLIWETAQQNIMWGMMILFGGGLALGRLINDSGAGVAIAEIVSNLSLDGGLTTLIVFTIFARVISELTNSTVSAAVTIPIVLNFSAQMGLNPIPYWFITVMAMNSEFLLPISIRSIPVSYGLDAKKMLKHGFSMTIASSILVIIYGYIAMQFWPGFSELSNFIK</sequence>
<evidence type="ECO:0000259" key="8">
    <source>
        <dbReference type="Pfam" id="PF03600"/>
    </source>
</evidence>
<dbReference type="AlphaFoldDB" id="C9A823"/>
<reference evidence="9 10" key="1">
    <citation type="submission" date="2009-02" db="EMBL/GenBank/DDBJ databases">
        <authorList>
            <consortium name="The Broad Institute Genome Sequencing Platform"/>
            <person name="Feldgarden M."/>
            <person name="Young S.K."/>
            <person name="Kodira C.D."/>
            <person name="Zeng Q."/>
            <person name="Koehrsen M."/>
            <person name="Alvarado L."/>
            <person name="Berlin A."/>
            <person name="Borenstein D."/>
            <person name="Chen Z."/>
            <person name="Engels R."/>
            <person name="Freedman E."/>
            <person name="Gellesch M."/>
            <person name="Goldberg J."/>
            <person name="Griggs A."/>
            <person name="Gujja S."/>
            <person name="Heiman D."/>
            <person name="Hepburn T."/>
            <person name="Howarth C."/>
            <person name="Jen D."/>
            <person name="Larson L."/>
            <person name="Lewis B."/>
            <person name="Mehta T."/>
            <person name="Park D."/>
            <person name="Pearson M."/>
            <person name="Roberts A."/>
            <person name="Saif S."/>
            <person name="Shea T."/>
            <person name="Shenoy N."/>
            <person name="Sisk P."/>
            <person name="Stolte C."/>
            <person name="Sykes S."/>
            <person name="Walk T."/>
            <person name="White J."/>
            <person name="Yandava C."/>
            <person name="Gilmore M."/>
            <person name="Manson J."/>
            <person name="Palmer K."/>
            <person name="Carniol K."/>
            <person name="Lander E."/>
            <person name="Nusbaum C."/>
            <person name="Galagan J."/>
            <person name="Birren B."/>
        </authorList>
    </citation>
    <scope>NUCLEOTIDE SEQUENCE [LARGE SCALE GENOMIC DNA]</scope>
    <source>
        <strain evidence="9 10">EC20</strain>
    </source>
</reference>
<feature type="transmembrane region" description="Helical" evidence="7">
    <location>
        <begin position="444"/>
        <end position="465"/>
    </location>
</feature>
<feature type="transmembrane region" description="Helical" evidence="7">
    <location>
        <begin position="212"/>
        <end position="235"/>
    </location>
</feature>
<dbReference type="InterPro" id="IPR004680">
    <property type="entry name" value="Cit_transptr-like_dom"/>
</dbReference>
<gene>
    <name evidence="9" type="ORF">ECBG_00903</name>
</gene>
<dbReference type="GO" id="GO:0022857">
    <property type="term" value="F:transmembrane transporter activity"/>
    <property type="evidence" value="ECO:0007669"/>
    <property type="project" value="TreeGrafter"/>
</dbReference>
<dbReference type="KEGG" id="ecas:ECBG_00903"/>
<dbReference type="Pfam" id="PF03600">
    <property type="entry name" value="CitMHS"/>
    <property type="match status" value="1"/>
</dbReference>
<feature type="transmembrane region" description="Helical" evidence="7">
    <location>
        <begin position="288"/>
        <end position="308"/>
    </location>
</feature>
<keyword evidence="3" id="KW-0813">Transport</keyword>
<dbReference type="HOGENOM" id="CLU_005170_0_0_9"/>
<evidence type="ECO:0000256" key="2">
    <source>
        <dbReference type="ARBA" id="ARBA00006772"/>
    </source>
</evidence>
<accession>C9A823</accession>
<reference evidence="9 10" key="2">
    <citation type="submission" date="2013-03" db="EMBL/GenBank/DDBJ databases">
        <title>The Genome Sequence of Enterococcus casseliflavus EC20 (899205).</title>
        <authorList>
            <consortium name="The Broad Institute Genomics Platform"/>
            <consortium name="The Broad Institute Genome Sequencing Center for Infectious Disease"/>
            <person name="Russ C."/>
            <person name="Feldgarden M."/>
            <person name="Gilmore M."/>
            <person name="Manson J."/>
            <person name="Palmer K."/>
            <person name="Carniol K."/>
            <person name="Walker B."/>
            <person name="Young S.K."/>
            <person name="Zeng Q."/>
            <person name="Gargeya S."/>
            <person name="Fitzgerald M."/>
            <person name="Haas B."/>
            <person name="Abouelleil A."/>
            <person name="Allen A.W."/>
            <person name="Alvarado L."/>
            <person name="Arachchi H.M."/>
            <person name="Berlin A.M."/>
            <person name="Chapman S.B."/>
            <person name="Gainer-Dewar J."/>
            <person name="Goldberg J."/>
            <person name="Griggs A."/>
            <person name="Gujja S."/>
            <person name="Hansen M."/>
            <person name="Howarth C."/>
            <person name="Imamovic A."/>
            <person name="Ireland A."/>
            <person name="Larimer J."/>
            <person name="McCowan C."/>
            <person name="Murphy C."/>
            <person name="Pearson M."/>
            <person name="Poon T.W."/>
            <person name="Priest M."/>
            <person name="Roberts A."/>
            <person name="Saif S."/>
            <person name="Shea T."/>
            <person name="Sisk P."/>
            <person name="Sykes S."/>
            <person name="Wortman J."/>
            <person name="Nusbaum C."/>
            <person name="Birren B."/>
        </authorList>
    </citation>
    <scope>NUCLEOTIDE SEQUENCE [LARGE SCALE GENOMIC DNA]</scope>
    <source>
        <strain evidence="9 10">EC20</strain>
    </source>
</reference>
<dbReference type="RefSeq" id="WP_015509655.1">
    <property type="nucleotide sequence ID" value="NC_020995.1"/>
</dbReference>
<organism evidence="9 10">
    <name type="scientific">Enterococcus casseliflavus EC20</name>
    <dbReference type="NCBI Taxonomy" id="565655"/>
    <lineage>
        <taxon>Bacteria</taxon>
        <taxon>Bacillati</taxon>
        <taxon>Bacillota</taxon>
        <taxon>Bacilli</taxon>
        <taxon>Lactobacillales</taxon>
        <taxon>Enterococcaceae</taxon>
        <taxon>Enterococcus</taxon>
    </lineage>
</organism>
<evidence type="ECO:0000313" key="9">
    <source>
        <dbReference type="EMBL" id="EEV38634.1"/>
    </source>
</evidence>